<dbReference type="Proteomes" id="UP000596660">
    <property type="component" value="Unplaced"/>
</dbReference>
<dbReference type="Gramene" id="AUR62034938-RA">
    <property type="protein sequence ID" value="AUR62034938-RA:cds"/>
    <property type="gene ID" value="AUR62034938"/>
</dbReference>
<name>A0A803MTE7_CHEQI</name>
<proteinExistence type="predicted"/>
<dbReference type="EnsemblPlants" id="AUR62034938-RA">
    <property type="protein sequence ID" value="AUR62034938-RA:cds"/>
    <property type="gene ID" value="AUR62034938"/>
</dbReference>
<evidence type="ECO:0000313" key="1">
    <source>
        <dbReference type="EnsemblPlants" id="AUR62034938-RA:cds"/>
    </source>
</evidence>
<dbReference type="OMA" id="TDMEHER"/>
<protein>
    <submittedName>
        <fullName evidence="1">Uncharacterized protein</fullName>
    </submittedName>
</protein>
<reference evidence="1" key="1">
    <citation type="journal article" date="2017" name="Nature">
        <title>The genome of Chenopodium quinoa.</title>
        <authorList>
            <person name="Jarvis D.E."/>
            <person name="Ho Y.S."/>
            <person name="Lightfoot D.J."/>
            <person name="Schmoeckel S.M."/>
            <person name="Li B."/>
            <person name="Borm T.J.A."/>
            <person name="Ohyanagi H."/>
            <person name="Mineta K."/>
            <person name="Michell C.T."/>
            <person name="Saber N."/>
            <person name="Kharbatia N.M."/>
            <person name="Rupper R.R."/>
            <person name="Sharp A.R."/>
            <person name="Dally N."/>
            <person name="Boughton B.A."/>
            <person name="Woo Y.H."/>
            <person name="Gao G."/>
            <person name="Schijlen E.G.W.M."/>
            <person name="Guo X."/>
            <person name="Momin A.A."/>
            <person name="Negrao S."/>
            <person name="Al-Babili S."/>
            <person name="Gehring C."/>
            <person name="Roessner U."/>
            <person name="Jung C."/>
            <person name="Murphy K."/>
            <person name="Arold S.T."/>
            <person name="Gojobori T."/>
            <person name="van der Linden C.G."/>
            <person name="van Loo E.N."/>
            <person name="Jellen E.N."/>
            <person name="Maughan P.J."/>
            <person name="Tester M."/>
        </authorList>
    </citation>
    <scope>NUCLEOTIDE SEQUENCE [LARGE SCALE GENOMIC DNA]</scope>
    <source>
        <strain evidence="1">cv. PI 614886</strain>
    </source>
</reference>
<evidence type="ECO:0000313" key="2">
    <source>
        <dbReference type="Proteomes" id="UP000596660"/>
    </source>
</evidence>
<organism evidence="1 2">
    <name type="scientific">Chenopodium quinoa</name>
    <name type="common">Quinoa</name>
    <dbReference type="NCBI Taxonomy" id="63459"/>
    <lineage>
        <taxon>Eukaryota</taxon>
        <taxon>Viridiplantae</taxon>
        <taxon>Streptophyta</taxon>
        <taxon>Embryophyta</taxon>
        <taxon>Tracheophyta</taxon>
        <taxon>Spermatophyta</taxon>
        <taxon>Magnoliopsida</taxon>
        <taxon>eudicotyledons</taxon>
        <taxon>Gunneridae</taxon>
        <taxon>Pentapetalae</taxon>
        <taxon>Caryophyllales</taxon>
        <taxon>Chenopodiaceae</taxon>
        <taxon>Chenopodioideae</taxon>
        <taxon>Atripliceae</taxon>
        <taxon>Chenopodium</taxon>
    </lineage>
</organism>
<sequence>MVMDSLDTITTLEVNKHALTKMVMAMDLAFIRLFDNWRVYTFTNWTRRVLPMPLHHSCGIHMLMAIKRNAQTFVTEMGEVTDMEHERAWLLCEDVMSEFNEARPYVQELIKDFCL</sequence>
<keyword evidence="2" id="KW-1185">Reference proteome</keyword>
<dbReference type="AlphaFoldDB" id="A0A803MTE7"/>
<reference evidence="1" key="2">
    <citation type="submission" date="2021-03" db="UniProtKB">
        <authorList>
            <consortium name="EnsemblPlants"/>
        </authorList>
    </citation>
    <scope>IDENTIFICATION</scope>
</reference>
<accession>A0A803MTE7</accession>